<feature type="compositionally biased region" description="Acidic residues" evidence="1">
    <location>
        <begin position="323"/>
        <end position="336"/>
    </location>
</feature>
<comment type="caution">
    <text evidence="3">The sequence shown here is derived from an EMBL/GenBank/DDBJ whole genome shotgun (WGS) entry which is preliminary data.</text>
</comment>
<feature type="compositionally biased region" description="Polar residues" evidence="1">
    <location>
        <begin position="97"/>
        <end position="106"/>
    </location>
</feature>
<dbReference type="InterPro" id="IPR025451">
    <property type="entry name" value="DUF4211"/>
</dbReference>
<feature type="compositionally biased region" description="Basic and acidic residues" evidence="1">
    <location>
        <begin position="357"/>
        <end position="382"/>
    </location>
</feature>
<feature type="domain" description="DUF4211" evidence="2">
    <location>
        <begin position="430"/>
        <end position="568"/>
    </location>
</feature>
<name>A0ABR0JKB0_9EURO</name>
<feature type="compositionally biased region" description="Acidic residues" evidence="1">
    <location>
        <begin position="111"/>
        <end position="121"/>
    </location>
</feature>
<dbReference type="Proteomes" id="UP001345691">
    <property type="component" value="Unassembled WGS sequence"/>
</dbReference>
<sequence>MASRSRPPAPRRSVRNQRKQTTLQFSPLPSSSPAKDKYSPAIQDRLASVRYQGARQSPRKADTVAGEVGMLPTPEPSSQIRGRNDRYSEGQEDAQDSLISSPTPVRSVNVIEEDDSDEDDLIPSASKRRRLSPIKPSTNLTSSPPPRRSARFQPGTSSQLREVPIAPQSSPTRRESGRLRRRSTRSSVLSPSQSSQSVVSVEVPTPPPPTSAISDLGSAETSDEDDRILASMPTSRRRKAKAVADDPFVVSDDHVRYVSDEDVPSFRTTKPRRKTEDDFVVDDKNVEYISSEEDAQAPANRRNVRKPSRSHKPPRTSYRQAEQEQEELEEDLQDLQDSEHEESARNTRTRGGPVTTQRDKAREHFDLLKRRRAGEKVPRVVDSDDEEEEEESEGVDMDFIGQPDEEIVSVHSSLDTDQESTVEQIEEEDDFIIEEDSTTGRFGRPHPDMPLQFTSFASSKPRDLFPHIIEWLVKNKIAPAFSRDDEVFTLAFDRLEDQVKAQAGSRLISSAWGSDFKRAILARPGMKVVALPGMDEDNMRTCDACNRTNHPARYEFVFSGEPYYKKTLEPVDHSDDEDEEDSHDDGPSYDEDGHVLSSVHRRYYLGRFCAANAEMGHKLTHWKYHLNESLMAYLEEQGVLSADAIVARDKMNKKKLEKEAENIVDSMEEIGVIGGMWKDFENDLNDARLGMEDFEKKGGRSKGRVGAIRSTGNGLVREWNGDRYRVTKAAESDSEGD</sequence>
<accession>A0ABR0JKB0</accession>
<feature type="compositionally biased region" description="Basic residues" evidence="1">
    <location>
        <begin position="302"/>
        <end position="314"/>
    </location>
</feature>
<feature type="compositionally biased region" description="Low complexity" evidence="1">
    <location>
        <begin position="185"/>
        <end position="203"/>
    </location>
</feature>
<keyword evidence="4" id="KW-1185">Reference proteome</keyword>
<feature type="region of interest" description="Disordered" evidence="1">
    <location>
        <begin position="1"/>
        <end position="395"/>
    </location>
</feature>
<dbReference type="PANTHER" id="PTHR14689">
    <property type="entry name" value="PHORBOL-ESTER_DAG-TYPE DOMAIN-CONTAINING PROTEIN"/>
    <property type="match status" value="1"/>
</dbReference>
<protein>
    <recommendedName>
        <fullName evidence="2">DUF4211 domain-containing protein</fullName>
    </recommendedName>
</protein>
<evidence type="ECO:0000313" key="4">
    <source>
        <dbReference type="Proteomes" id="UP001345691"/>
    </source>
</evidence>
<feature type="compositionally biased region" description="Acidic residues" evidence="1">
    <location>
        <begin position="574"/>
        <end position="590"/>
    </location>
</feature>
<feature type="compositionally biased region" description="Acidic residues" evidence="1">
    <location>
        <begin position="383"/>
        <end position="395"/>
    </location>
</feature>
<organism evidence="3 4">
    <name type="scientific">Exophiala sideris</name>
    <dbReference type="NCBI Taxonomy" id="1016849"/>
    <lineage>
        <taxon>Eukaryota</taxon>
        <taxon>Fungi</taxon>
        <taxon>Dikarya</taxon>
        <taxon>Ascomycota</taxon>
        <taxon>Pezizomycotina</taxon>
        <taxon>Eurotiomycetes</taxon>
        <taxon>Chaetothyriomycetidae</taxon>
        <taxon>Chaetothyriales</taxon>
        <taxon>Herpotrichiellaceae</taxon>
        <taxon>Exophiala</taxon>
    </lineage>
</organism>
<reference evidence="3 4" key="1">
    <citation type="submission" date="2023-08" db="EMBL/GenBank/DDBJ databases">
        <title>Black Yeasts Isolated from many extreme environments.</title>
        <authorList>
            <person name="Coleine C."/>
            <person name="Stajich J.E."/>
            <person name="Selbmann L."/>
        </authorList>
    </citation>
    <scope>NUCLEOTIDE SEQUENCE [LARGE SCALE GENOMIC DNA]</scope>
    <source>
        <strain evidence="3 4">CCFEE 6328</strain>
    </source>
</reference>
<proteinExistence type="predicted"/>
<evidence type="ECO:0000313" key="3">
    <source>
        <dbReference type="EMBL" id="KAK5065894.1"/>
    </source>
</evidence>
<dbReference type="Pfam" id="PF13926">
    <property type="entry name" value="DUF4211"/>
    <property type="match status" value="1"/>
</dbReference>
<evidence type="ECO:0000259" key="2">
    <source>
        <dbReference type="Pfam" id="PF13926"/>
    </source>
</evidence>
<dbReference type="PANTHER" id="PTHR14689:SF0">
    <property type="entry name" value="COILED-COIL DOMAIN-CONTAINING PROTEIN 82"/>
    <property type="match status" value="1"/>
</dbReference>
<feature type="compositionally biased region" description="Basic and acidic residues" evidence="1">
    <location>
        <begin position="274"/>
        <end position="286"/>
    </location>
</feature>
<feature type="region of interest" description="Disordered" evidence="1">
    <location>
        <begin position="568"/>
        <end position="593"/>
    </location>
</feature>
<evidence type="ECO:0000256" key="1">
    <source>
        <dbReference type="SAM" id="MobiDB-lite"/>
    </source>
</evidence>
<feature type="compositionally biased region" description="Polar residues" evidence="1">
    <location>
        <begin position="19"/>
        <end position="33"/>
    </location>
</feature>
<dbReference type="EMBL" id="JAVRRF010000005">
    <property type="protein sequence ID" value="KAK5065894.1"/>
    <property type="molecule type" value="Genomic_DNA"/>
</dbReference>
<gene>
    <name evidence="3" type="ORF">LTR69_003444</name>
</gene>